<organism evidence="7 8">
    <name type="scientific">Meloidogyne hapla</name>
    <name type="common">Root-knot nematode worm</name>
    <dbReference type="NCBI Taxonomy" id="6305"/>
    <lineage>
        <taxon>Eukaryota</taxon>
        <taxon>Metazoa</taxon>
        <taxon>Ecdysozoa</taxon>
        <taxon>Nematoda</taxon>
        <taxon>Chromadorea</taxon>
        <taxon>Rhabditida</taxon>
        <taxon>Tylenchina</taxon>
        <taxon>Tylenchomorpha</taxon>
        <taxon>Tylenchoidea</taxon>
        <taxon>Meloidogynidae</taxon>
        <taxon>Meloidogyninae</taxon>
        <taxon>Meloidogyne</taxon>
    </lineage>
</organism>
<evidence type="ECO:0000313" key="8">
    <source>
        <dbReference type="WBParaSite" id="MhA1_Contig898.frz3.gene5"/>
    </source>
</evidence>
<keyword evidence="7" id="KW-1185">Reference proteome</keyword>
<accession>A0A1I8C0Q8</accession>
<proteinExistence type="inferred from homology"/>
<dbReference type="PANTHER" id="PTHR13180">
    <property type="entry name" value="SMALL MEMBRANE PROTEIN-RELATED"/>
    <property type="match status" value="1"/>
</dbReference>
<protein>
    <submittedName>
        <fullName evidence="8">Transmembrane protein 50A</fullName>
    </submittedName>
</protein>
<keyword evidence="5 6" id="KW-0472">Membrane</keyword>
<evidence type="ECO:0000256" key="4">
    <source>
        <dbReference type="ARBA" id="ARBA00022989"/>
    </source>
</evidence>
<dbReference type="GO" id="GO:0016020">
    <property type="term" value="C:membrane"/>
    <property type="evidence" value="ECO:0007669"/>
    <property type="project" value="UniProtKB-SubCell"/>
</dbReference>
<dbReference type="WBParaSite" id="MhA1_Contig898.frz3.gene5">
    <property type="protein sequence ID" value="MhA1_Contig898.frz3.gene5"/>
    <property type="gene ID" value="MhA1_Contig898.frz3.gene5"/>
</dbReference>
<keyword evidence="3 6" id="KW-0812">Transmembrane</keyword>
<sequence>MAGCLDTLQHNASFDWDTRRNTYSAIFAGFLFFFAWWLVIDTAVVFTPKGNWNNWVNSVSNRALEGLYSEEGVLGVKGTRIWLMIGFIGSFACIIAGIWIMFGDYVLQKNDNPKWPGVAIFLHTLLTFIASLTYKFGRSEELWD</sequence>
<evidence type="ECO:0000256" key="3">
    <source>
        <dbReference type="ARBA" id="ARBA00022692"/>
    </source>
</evidence>
<comment type="subcellular location">
    <subcellularLocation>
        <location evidence="1">Membrane</location>
        <topology evidence="1">Multi-pass membrane protein</topology>
    </subcellularLocation>
</comment>
<dbReference type="AlphaFoldDB" id="A0A1I8C0Q8"/>
<dbReference type="Proteomes" id="UP000095281">
    <property type="component" value="Unplaced"/>
</dbReference>
<dbReference type="OMA" id="LWIMFAD"/>
<feature type="transmembrane region" description="Helical" evidence="6">
    <location>
        <begin position="81"/>
        <end position="102"/>
    </location>
</feature>
<evidence type="ECO:0000256" key="1">
    <source>
        <dbReference type="ARBA" id="ARBA00004141"/>
    </source>
</evidence>
<dbReference type="InterPro" id="IPR007919">
    <property type="entry name" value="UPF0220"/>
</dbReference>
<reference evidence="8" key="1">
    <citation type="submission" date="2016-11" db="UniProtKB">
        <authorList>
            <consortium name="WormBaseParasite"/>
        </authorList>
    </citation>
    <scope>IDENTIFICATION</scope>
</reference>
<evidence type="ECO:0000313" key="7">
    <source>
        <dbReference type="Proteomes" id="UP000095281"/>
    </source>
</evidence>
<keyword evidence="4 6" id="KW-1133">Transmembrane helix</keyword>
<dbReference type="Pfam" id="PF05255">
    <property type="entry name" value="UPF0220"/>
    <property type="match status" value="1"/>
</dbReference>
<evidence type="ECO:0000256" key="6">
    <source>
        <dbReference type="SAM" id="Phobius"/>
    </source>
</evidence>
<evidence type="ECO:0000256" key="2">
    <source>
        <dbReference type="ARBA" id="ARBA00005335"/>
    </source>
</evidence>
<comment type="similarity">
    <text evidence="2">Belongs to the UPF0220 family.</text>
</comment>
<feature type="transmembrane region" description="Helical" evidence="6">
    <location>
        <begin position="114"/>
        <end position="134"/>
    </location>
</feature>
<name>A0A1I8C0Q8_MELHA</name>
<evidence type="ECO:0000256" key="5">
    <source>
        <dbReference type="ARBA" id="ARBA00023136"/>
    </source>
</evidence>
<feature type="transmembrane region" description="Helical" evidence="6">
    <location>
        <begin position="23"/>
        <end position="46"/>
    </location>
</feature>